<dbReference type="Proteomes" id="UP000005237">
    <property type="component" value="Unassembled WGS sequence"/>
</dbReference>
<accession>A0A8R1EFU9</accession>
<evidence type="ECO:0000256" key="1">
    <source>
        <dbReference type="SAM" id="MobiDB-lite"/>
    </source>
</evidence>
<feature type="compositionally biased region" description="Polar residues" evidence="1">
    <location>
        <begin position="94"/>
        <end position="107"/>
    </location>
</feature>
<organism evidence="2 3">
    <name type="scientific">Caenorhabditis japonica</name>
    <dbReference type="NCBI Taxonomy" id="281687"/>
    <lineage>
        <taxon>Eukaryota</taxon>
        <taxon>Metazoa</taxon>
        <taxon>Ecdysozoa</taxon>
        <taxon>Nematoda</taxon>
        <taxon>Chromadorea</taxon>
        <taxon>Rhabditida</taxon>
        <taxon>Rhabditina</taxon>
        <taxon>Rhabditomorpha</taxon>
        <taxon>Rhabditoidea</taxon>
        <taxon>Rhabditidae</taxon>
        <taxon>Peloderinae</taxon>
        <taxon>Caenorhabditis</taxon>
    </lineage>
</organism>
<feature type="region of interest" description="Disordered" evidence="1">
    <location>
        <begin position="94"/>
        <end position="117"/>
    </location>
</feature>
<keyword evidence="3" id="KW-1185">Reference proteome</keyword>
<protein>
    <submittedName>
        <fullName evidence="2">Uncharacterized protein</fullName>
    </submittedName>
</protein>
<name>A0A8R1EFU9_CAEJA</name>
<reference evidence="3" key="1">
    <citation type="submission" date="2010-08" db="EMBL/GenBank/DDBJ databases">
        <authorList>
            <consortium name="Caenorhabditis japonica Sequencing Consortium"/>
            <person name="Wilson R.K."/>
        </authorList>
    </citation>
    <scope>NUCLEOTIDE SEQUENCE [LARGE SCALE GENOMIC DNA]</scope>
    <source>
        <strain evidence="3">DF5081</strain>
    </source>
</reference>
<evidence type="ECO:0000313" key="2">
    <source>
        <dbReference type="EnsemblMetazoa" id="CJA32846.1"/>
    </source>
</evidence>
<reference evidence="2" key="2">
    <citation type="submission" date="2022-06" db="UniProtKB">
        <authorList>
            <consortium name="EnsemblMetazoa"/>
        </authorList>
    </citation>
    <scope>IDENTIFICATION</scope>
    <source>
        <strain evidence="2">DF5081</strain>
    </source>
</reference>
<dbReference type="AlphaFoldDB" id="A0A8R1EFU9"/>
<sequence>NVYSVEIHNPPNEPPRFIGVTQTSFCHPIFGICPITVNTFENVEDSADDLFNNSSDEDEEEDDEEEKKKHVKVKRYFIAIGKQSMVELQMTLKQHTPTPPSTVIDSSSSDEKTSEGGGKVFVDTSGAAGIGGASPGLLMQVVPPLTTSSSNLDAVNQKLDDVLAYLVRVEEERKASQEVMVEQIVARLEKGIEVAEKTPKE</sequence>
<evidence type="ECO:0000313" key="3">
    <source>
        <dbReference type="Proteomes" id="UP000005237"/>
    </source>
</evidence>
<feature type="region of interest" description="Disordered" evidence="1">
    <location>
        <begin position="48"/>
        <end position="68"/>
    </location>
</feature>
<proteinExistence type="predicted"/>
<dbReference type="EnsemblMetazoa" id="CJA32846.1">
    <property type="protein sequence ID" value="CJA32846.1"/>
    <property type="gene ID" value="WBGene00208693"/>
</dbReference>
<feature type="compositionally biased region" description="Acidic residues" evidence="1">
    <location>
        <begin position="55"/>
        <end position="65"/>
    </location>
</feature>